<evidence type="ECO:0000256" key="1">
    <source>
        <dbReference type="SAM" id="MobiDB-lite"/>
    </source>
</evidence>
<dbReference type="AlphaFoldDB" id="A0A0J6IMI0"/>
<reference evidence="3" key="2">
    <citation type="journal article" date="2009" name="Genome Res.">
        <title>Comparative genomic analyses of the human fungal pathogens Coccidioides and their relatives.</title>
        <authorList>
            <person name="Sharpton T.J."/>
            <person name="Stajich J.E."/>
            <person name="Rounsley S.D."/>
            <person name="Gardner M.J."/>
            <person name="Wortman J.R."/>
            <person name="Jordar V.S."/>
            <person name="Maiti R."/>
            <person name="Kodira C.D."/>
            <person name="Neafsey D.E."/>
            <person name="Zeng Q."/>
            <person name="Hung C.-Y."/>
            <person name="McMahan C."/>
            <person name="Muszewska A."/>
            <person name="Grynberg M."/>
            <person name="Mandel M.A."/>
            <person name="Kellner E.M."/>
            <person name="Barker B.M."/>
            <person name="Galgiani J.N."/>
            <person name="Orbach M.J."/>
            <person name="Kirkland T.N."/>
            <person name="Cole G.T."/>
            <person name="Henn M.R."/>
            <person name="Birren B.W."/>
            <person name="Taylor J.W."/>
        </authorList>
    </citation>
    <scope>NUCLEOTIDE SEQUENCE [LARGE SCALE GENOMIC DNA]</scope>
    <source>
        <strain evidence="3">RMSCC 3488</strain>
    </source>
</reference>
<evidence type="ECO:0000313" key="2">
    <source>
        <dbReference type="EMBL" id="KMM73097.1"/>
    </source>
</evidence>
<feature type="region of interest" description="Disordered" evidence="1">
    <location>
        <begin position="212"/>
        <end position="232"/>
    </location>
</feature>
<protein>
    <submittedName>
        <fullName evidence="2">Uncharacterized protein</fullName>
    </submittedName>
</protein>
<accession>A0A0J6IMI0</accession>
<organism evidence="2 3">
    <name type="scientific">Coccidioides posadasii RMSCC 3488</name>
    <dbReference type="NCBI Taxonomy" id="454284"/>
    <lineage>
        <taxon>Eukaryota</taxon>
        <taxon>Fungi</taxon>
        <taxon>Dikarya</taxon>
        <taxon>Ascomycota</taxon>
        <taxon>Pezizomycotina</taxon>
        <taxon>Eurotiomycetes</taxon>
        <taxon>Eurotiomycetidae</taxon>
        <taxon>Onygenales</taxon>
        <taxon>Onygenaceae</taxon>
        <taxon>Coccidioides</taxon>
    </lineage>
</organism>
<feature type="compositionally biased region" description="Polar residues" evidence="1">
    <location>
        <begin position="1"/>
        <end position="15"/>
    </location>
</feature>
<name>A0A0J6IMI0_COCPO</name>
<dbReference type="EMBL" id="DS268114">
    <property type="protein sequence ID" value="KMM73097.1"/>
    <property type="molecule type" value="Genomic_DNA"/>
</dbReference>
<gene>
    <name evidence="2" type="ORF">CPAG_09386</name>
</gene>
<sequence length="283" mass="30971">MTRNITQNGFTTSDNAVDVIETPSPAPEVTAWNPTHKRAKSPASSGSLEWSRFGNYTKDSAETEDGIVSSHRGELAVVVCHDNEVRLLIGLFEKASIDEDRAGDDNDHDAVLFLAKCKKQLQGGNPGAHLPEYACGANGVPCSQAAHVVSAARKLGTRAQPIHRDLDYEEPRVPLQTPGLQEGKSPRQSGSYMHEMKLRGQIDRTTSIVKDPRRHVKGHTQSQQASDHAAQQGSAFQNLNCAGGRLHRSFQNRTAKQTAPRFCLRKFMKPRPQTLGRAISGSM</sequence>
<dbReference type="Proteomes" id="UP000054567">
    <property type="component" value="Unassembled WGS sequence"/>
</dbReference>
<reference evidence="3" key="3">
    <citation type="journal article" date="2010" name="Genome Res.">
        <title>Population genomic sequencing of Coccidioides fungi reveals recent hybridization and transposon control.</title>
        <authorList>
            <person name="Neafsey D.E."/>
            <person name="Barker B.M."/>
            <person name="Sharpton T.J."/>
            <person name="Stajich J.E."/>
            <person name="Park D.J."/>
            <person name="Whiston E."/>
            <person name="Hung C.-Y."/>
            <person name="McMahan C."/>
            <person name="White J."/>
            <person name="Sykes S."/>
            <person name="Heiman D."/>
            <person name="Young S."/>
            <person name="Zeng Q."/>
            <person name="Abouelleil A."/>
            <person name="Aftuck L."/>
            <person name="Bessette D."/>
            <person name="Brown A."/>
            <person name="FitzGerald M."/>
            <person name="Lui A."/>
            <person name="Macdonald J.P."/>
            <person name="Priest M."/>
            <person name="Orbach M.J."/>
            <person name="Galgiani J.N."/>
            <person name="Kirkland T.N."/>
            <person name="Cole G.T."/>
            <person name="Birren B.W."/>
            <person name="Henn M.R."/>
            <person name="Taylor J.W."/>
            <person name="Rounsley S.D."/>
        </authorList>
    </citation>
    <scope>NUCLEOTIDE SEQUENCE [LARGE SCALE GENOMIC DNA]</scope>
    <source>
        <strain evidence="3">RMSCC 3488</strain>
    </source>
</reference>
<dbReference type="VEuPathDB" id="FungiDB:CPAG_09386"/>
<evidence type="ECO:0000313" key="3">
    <source>
        <dbReference type="Proteomes" id="UP000054567"/>
    </source>
</evidence>
<feature type="region of interest" description="Disordered" evidence="1">
    <location>
        <begin position="1"/>
        <end position="45"/>
    </location>
</feature>
<proteinExistence type="predicted"/>
<feature type="compositionally biased region" description="Low complexity" evidence="1">
    <location>
        <begin position="221"/>
        <end position="232"/>
    </location>
</feature>
<reference evidence="2 3" key="1">
    <citation type="submission" date="2007-06" db="EMBL/GenBank/DDBJ databases">
        <title>The Genome Sequence of Coccidioides posadasii RMSCC_3488.</title>
        <authorList>
            <consortium name="Coccidioides Genome Resources Consortium"/>
            <consortium name="The Broad Institute Genome Sequencing Platform"/>
            <person name="Henn M.R."/>
            <person name="Sykes S."/>
            <person name="Young S."/>
            <person name="Jaffe D."/>
            <person name="Berlin A."/>
            <person name="Alvarez P."/>
            <person name="Butler J."/>
            <person name="Gnerre S."/>
            <person name="Grabherr M."/>
            <person name="Mauceli E."/>
            <person name="Brockman W."/>
            <person name="Kodira C."/>
            <person name="Alvarado L."/>
            <person name="Zeng Q."/>
            <person name="Crawford M."/>
            <person name="Antoine C."/>
            <person name="Devon K."/>
            <person name="Galgiani J."/>
            <person name="Orsborn K."/>
            <person name="Lewis M.L."/>
            <person name="Nusbaum C."/>
            <person name="Galagan J."/>
            <person name="Birren B."/>
        </authorList>
    </citation>
    <scope>NUCLEOTIDE SEQUENCE [LARGE SCALE GENOMIC DNA]</scope>
    <source>
        <strain evidence="2 3">RMSCC 3488</strain>
    </source>
</reference>